<dbReference type="EMBL" id="BAAAHB010000002">
    <property type="protein sequence ID" value="GAA0444404.1"/>
    <property type="molecule type" value="Genomic_DNA"/>
</dbReference>
<proteinExistence type="predicted"/>
<sequence length="120" mass="12530">MMAERGMVAPAAGGSALADFDAILAAAVPELTGRVRAVVCDADTGRLNVVPDAPAVGTKLRLNGTSGKRSAVARFLAAAGTGEALRLHREVSHLLQRDVPDEDTDLVIQLTADCAQLRRQ</sequence>
<dbReference type="RefSeq" id="WP_344084398.1">
    <property type="nucleotide sequence ID" value="NZ_BAAAHB010000002.1"/>
</dbReference>
<organism evidence="1 2">
    <name type="scientific">Streptomyces stramineus</name>
    <dbReference type="NCBI Taxonomy" id="173861"/>
    <lineage>
        <taxon>Bacteria</taxon>
        <taxon>Bacillati</taxon>
        <taxon>Actinomycetota</taxon>
        <taxon>Actinomycetes</taxon>
        <taxon>Kitasatosporales</taxon>
        <taxon>Streptomycetaceae</taxon>
        <taxon>Streptomyces</taxon>
    </lineage>
</organism>
<accession>A0ABP3J759</accession>
<name>A0ABP3J759_9ACTN</name>
<keyword evidence="2" id="KW-1185">Reference proteome</keyword>
<protein>
    <submittedName>
        <fullName evidence="1">Uncharacterized protein</fullName>
    </submittedName>
</protein>
<gene>
    <name evidence="1" type="ORF">GCM10009544_03970</name>
</gene>
<evidence type="ECO:0000313" key="2">
    <source>
        <dbReference type="Proteomes" id="UP001499895"/>
    </source>
</evidence>
<comment type="caution">
    <text evidence="1">The sequence shown here is derived from an EMBL/GenBank/DDBJ whole genome shotgun (WGS) entry which is preliminary data.</text>
</comment>
<reference evidence="2" key="1">
    <citation type="journal article" date="2019" name="Int. J. Syst. Evol. Microbiol.">
        <title>The Global Catalogue of Microorganisms (GCM) 10K type strain sequencing project: providing services to taxonomists for standard genome sequencing and annotation.</title>
        <authorList>
            <consortium name="The Broad Institute Genomics Platform"/>
            <consortium name="The Broad Institute Genome Sequencing Center for Infectious Disease"/>
            <person name="Wu L."/>
            <person name="Ma J."/>
        </authorList>
    </citation>
    <scope>NUCLEOTIDE SEQUENCE [LARGE SCALE GENOMIC DNA]</scope>
    <source>
        <strain evidence="2">JCM 10649</strain>
    </source>
</reference>
<evidence type="ECO:0000313" key="1">
    <source>
        <dbReference type="EMBL" id="GAA0444404.1"/>
    </source>
</evidence>
<dbReference type="Proteomes" id="UP001499895">
    <property type="component" value="Unassembled WGS sequence"/>
</dbReference>